<proteinExistence type="inferred from homology"/>
<dbReference type="GO" id="GO:0004867">
    <property type="term" value="F:serine-type endopeptidase inhibitor activity"/>
    <property type="evidence" value="ECO:0007669"/>
    <property type="project" value="UniProtKB-KW"/>
</dbReference>
<dbReference type="Gene3D" id="2.30.39.10">
    <property type="entry name" value="Alpha-1-antitrypsin, domain 1"/>
    <property type="match status" value="1"/>
</dbReference>
<dbReference type="Pfam" id="PF00079">
    <property type="entry name" value="Serpin"/>
    <property type="match status" value="1"/>
</dbReference>
<dbReference type="InterPro" id="IPR042178">
    <property type="entry name" value="Serpin_sf_1"/>
</dbReference>
<evidence type="ECO:0000256" key="4">
    <source>
        <dbReference type="RuleBase" id="RU000411"/>
    </source>
</evidence>
<gene>
    <name evidence="6" type="ORF">FH972_018495</name>
</gene>
<dbReference type="SMART" id="SM00093">
    <property type="entry name" value="SERPIN"/>
    <property type="match status" value="1"/>
</dbReference>
<keyword evidence="2" id="KW-0646">Protease inhibitor</keyword>
<dbReference type="SUPFAM" id="SSF56574">
    <property type="entry name" value="Serpins"/>
    <property type="match status" value="1"/>
</dbReference>
<reference evidence="6 7" key="1">
    <citation type="submission" date="2019-06" db="EMBL/GenBank/DDBJ databases">
        <title>A chromosomal-level reference genome of Carpinus fangiana (Coryloideae, Betulaceae).</title>
        <authorList>
            <person name="Yang X."/>
            <person name="Wang Z."/>
            <person name="Zhang L."/>
            <person name="Hao G."/>
            <person name="Liu J."/>
            <person name="Yang Y."/>
        </authorList>
    </citation>
    <scope>NUCLEOTIDE SEQUENCE [LARGE SCALE GENOMIC DNA]</scope>
    <source>
        <strain evidence="6">Cfa_2016G</strain>
        <tissue evidence="6">Leaf</tissue>
    </source>
</reference>
<dbReference type="InterPro" id="IPR023795">
    <property type="entry name" value="Serpin_CS"/>
</dbReference>
<keyword evidence="3" id="KW-0722">Serine protease inhibitor</keyword>
<dbReference type="PROSITE" id="PS00284">
    <property type="entry name" value="SERPIN"/>
    <property type="match status" value="1"/>
</dbReference>
<evidence type="ECO:0000313" key="7">
    <source>
        <dbReference type="Proteomes" id="UP000327013"/>
    </source>
</evidence>
<comment type="similarity">
    <text evidence="1 4">Belongs to the serpin family.</text>
</comment>
<dbReference type="GO" id="GO:0005615">
    <property type="term" value="C:extracellular space"/>
    <property type="evidence" value="ECO:0007669"/>
    <property type="project" value="InterPro"/>
</dbReference>
<evidence type="ECO:0000256" key="1">
    <source>
        <dbReference type="ARBA" id="ARBA00009500"/>
    </source>
</evidence>
<dbReference type="InterPro" id="IPR042185">
    <property type="entry name" value="Serpin_sf_2"/>
</dbReference>
<dbReference type="AlphaFoldDB" id="A0A5N6RMG8"/>
<dbReference type="CDD" id="cd02043">
    <property type="entry name" value="serpinP_plants"/>
    <property type="match status" value="1"/>
</dbReference>
<accession>A0A5N6RMG8</accession>
<dbReference type="Proteomes" id="UP000327013">
    <property type="component" value="Chromosome 7"/>
</dbReference>
<evidence type="ECO:0000313" key="6">
    <source>
        <dbReference type="EMBL" id="KAE8100611.1"/>
    </source>
</evidence>
<evidence type="ECO:0000256" key="3">
    <source>
        <dbReference type="ARBA" id="ARBA00022900"/>
    </source>
</evidence>
<protein>
    <recommendedName>
        <fullName evidence="5">Serpin domain-containing protein</fullName>
    </recommendedName>
</protein>
<dbReference type="Gene3D" id="3.30.497.10">
    <property type="entry name" value="Antithrombin, subunit I, domain 2"/>
    <property type="match status" value="1"/>
</dbReference>
<organism evidence="6 7">
    <name type="scientific">Carpinus fangiana</name>
    <dbReference type="NCBI Taxonomy" id="176857"/>
    <lineage>
        <taxon>Eukaryota</taxon>
        <taxon>Viridiplantae</taxon>
        <taxon>Streptophyta</taxon>
        <taxon>Embryophyta</taxon>
        <taxon>Tracheophyta</taxon>
        <taxon>Spermatophyta</taxon>
        <taxon>Magnoliopsida</taxon>
        <taxon>eudicotyledons</taxon>
        <taxon>Gunneridae</taxon>
        <taxon>Pentapetalae</taxon>
        <taxon>rosids</taxon>
        <taxon>fabids</taxon>
        <taxon>Fagales</taxon>
        <taxon>Betulaceae</taxon>
        <taxon>Carpinus</taxon>
    </lineage>
</organism>
<dbReference type="InterPro" id="IPR023796">
    <property type="entry name" value="Serpin_dom"/>
</dbReference>
<dbReference type="EMBL" id="CM017327">
    <property type="protein sequence ID" value="KAE8100611.1"/>
    <property type="molecule type" value="Genomic_DNA"/>
</dbReference>
<evidence type="ECO:0000256" key="2">
    <source>
        <dbReference type="ARBA" id="ARBA00022690"/>
    </source>
</evidence>
<dbReference type="FunFam" id="3.30.497.10:FF:000012">
    <property type="entry name" value="Predicted protein"/>
    <property type="match status" value="1"/>
</dbReference>
<dbReference type="InterPro" id="IPR000215">
    <property type="entry name" value="Serpin_fam"/>
</dbReference>
<keyword evidence="7" id="KW-1185">Reference proteome</keyword>
<dbReference type="OrthoDB" id="1063785at2759"/>
<evidence type="ECO:0000259" key="5">
    <source>
        <dbReference type="SMART" id="SM00093"/>
    </source>
</evidence>
<dbReference type="PANTHER" id="PTHR11461:SF211">
    <property type="entry name" value="GH10112P-RELATED"/>
    <property type="match status" value="1"/>
</dbReference>
<feature type="domain" description="Serpin" evidence="5">
    <location>
        <begin position="15"/>
        <end position="383"/>
    </location>
</feature>
<dbReference type="InterPro" id="IPR036186">
    <property type="entry name" value="Serpin_sf"/>
</dbReference>
<dbReference type="PANTHER" id="PTHR11461">
    <property type="entry name" value="SERINE PROTEASE INHIBITOR, SERPIN"/>
    <property type="match status" value="1"/>
</dbReference>
<sequence length="384" mass="42512">MDLRQLNRSQSDVALRIAKRLLEGEGKNSNLVFSPLSIQALLSLVAAGAKDNTLDQLLSFLGAESSDQLNAFASLLVTFVLADGSPSGGPHLSFANGVWVDKSVPIRPSFKQVVDTVYKASLVQVDFQTKAMEVISEVNAWVRTETKGLIKEVLTPGSVSSETLLILANALYFKGVWKEKFDASRTKKDDFFLLNGSSVQVWFMTSRKRQLVSAFDGFKVLGLPYGQGNERRCFSMYFFLPDARDGLPALVKKVCSESGFLDRHLPNEPKKVGDFMIPRFKITFGFPVSENLKELGLESPLCTKMVADHQQELYVSQIFHKSFIEVNEQGTEAAAVSAVLMCGSCGFSIEEEKIDFVADHPFLFMIREDTTGTLLFIGHVLNPL</sequence>
<name>A0A5N6RMG8_9ROSI</name>